<proteinExistence type="predicted"/>
<dbReference type="AlphaFoldDB" id="M1DCT0"/>
<evidence type="ECO:0000313" key="2">
    <source>
        <dbReference type="Proteomes" id="UP000011115"/>
    </source>
</evidence>
<reference evidence="1" key="2">
    <citation type="submission" date="2015-06" db="UniProtKB">
        <authorList>
            <consortium name="EnsemblPlants"/>
        </authorList>
    </citation>
    <scope>IDENTIFICATION</scope>
    <source>
        <strain evidence="1">DM1-3 516 R44</strain>
    </source>
</reference>
<dbReference type="HOGENOM" id="CLU_1689793_0_0_1"/>
<keyword evidence="2" id="KW-1185">Reference proteome</keyword>
<dbReference type="EnsemblPlants" id="PGSC0003DMT400086923">
    <property type="protein sequence ID" value="PGSC0003DMT400086923"/>
    <property type="gene ID" value="PGSC0003DMG400036494"/>
</dbReference>
<dbReference type="Gramene" id="PGSC0003DMT400086923">
    <property type="protein sequence ID" value="PGSC0003DMT400086923"/>
    <property type="gene ID" value="PGSC0003DMG400036494"/>
</dbReference>
<protein>
    <submittedName>
        <fullName evidence="1">Uncharacterized protein</fullName>
    </submittedName>
</protein>
<reference evidence="2" key="1">
    <citation type="journal article" date="2011" name="Nature">
        <title>Genome sequence and analysis of the tuber crop potato.</title>
        <authorList>
            <consortium name="The Potato Genome Sequencing Consortium"/>
        </authorList>
    </citation>
    <scope>NUCLEOTIDE SEQUENCE [LARGE SCALE GENOMIC DNA]</scope>
    <source>
        <strain evidence="2">cv. DM1-3 516 R44</strain>
    </source>
</reference>
<evidence type="ECO:0000313" key="1">
    <source>
        <dbReference type="EnsemblPlants" id="PGSC0003DMT400086923"/>
    </source>
</evidence>
<dbReference type="Proteomes" id="UP000011115">
    <property type="component" value="Unassembled WGS sequence"/>
</dbReference>
<organism evidence="1 2">
    <name type="scientific">Solanum tuberosum</name>
    <name type="common">Potato</name>
    <dbReference type="NCBI Taxonomy" id="4113"/>
    <lineage>
        <taxon>Eukaryota</taxon>
        <taxon>Viridiplantae</taxon>
        <taxon>Streptophyta</taxon>
        <taxon>Embryophyta</taxon>
        <taxon>Tracheophyta</taxon>
        <taxon>Spermatophyta</taxon>
        <taxon>Magnoliopsida</taxon>
        <taxon>eudicotyledons</taxon>
        <taxon>Gunneridae</taxon>
        <taxon>Pentapetalae</taxon>
        <taxon>asterids</taxon>
        <taxon>lamiids</taxon>
        <taxon>Solanales</taxon>
        <taxon>Solanaceae</taxon>
        <taxon>Solanoideae</taxon>
        <taxon>Solaneae</taxon>
        <taxon>Solanum</taxon>
    </lineage>
</organism>
<accession>M1DCT0</accession>
<sequence>MQEEIVGGDRNQDSHQILNPLAGHIDVPSPVSFMSTSDNTITQSYTSMNLQHNPASQGQDPPLPRQVDDHQRLIIEPEGFGFNPRQETAKILTSAIGKVFNDAYLTWGKIPQTVRQQIFNEFKTKINNEDKGKIILEAHIERQLQCATIQTTCPLI</sequence>
<dbReference type="PaxDb" id="4113-PGSC0003DMT400086923"/>
<dbReference type="InParanoid" id="M1DCT0"/>
<name>M1DCT0_SOLTU</name>